<evidence type="ECO:0000313" key="8">
    <source>
        <dbReference type="EMBL" id="OGK45810.1"/>
    </source>
</evidence>
<dbReference type="PRINTS" id="PR01100">
    <property type="entry name" value="SHIKIMTKNASE"/>
</dbReference>
<name>A0A1F7IR19_9BACT</name>
<comment type="caution">
    <text evidence="7">Lacks conserved residue(s) required for the propagation of feature annotation.</text>
</comment>
<keyword evidence="3 7" id="KW-0547">Nucleotide-binding</keyword>
<feature type="binding site" evidence="7">
    <location>
        <position position="79"/>
    </location>
    <ligand>
        <name>substrate</name>
    </ligand>
</feature>
<evidence type="ECO:0000256" key="3">
    <source>
        <dbReference type="ARBA" id="ARBA00022741"/>
    </source>
</evidence>
<dbReference type="GO" id="GO:0005829">
    <property type="term" value="C:cytosol"/>
    <property type="evidence" value="ECO:0007669"/>
    <property type="project" value="TreeGrafter"/>
</dbReference>
<organism evidence="8 9">
    <name type="scientific">Candidatus Roizmanbacteria bacterium RIFCSPLOWO2_01_FULL_38_12</name>
    <dbReference type="NCBI Taxonomy" id="1802061"/>
    <lineage>
        <taxon>Bacteria</taxon>
        <taxon>Candidatus Roizmaniibacteriota</taxon>
    </lineage>
</organism>
<protein>
    <recommendedName>
        <fullName evidence="7">Shikimate kinase</fullName>
        <shortName evidence="7">SK</shortName>
        <ecNumber evidence="7">2.7.1.71</ecNumber>
    </recommendedName>
</protein>
<comment type="function">
    <text evidence="7">Catalyzes the specific phosphorylation of the 3-hydroxyl group of shikimic acid using ATP as a cosubstrate.</text>
</comment>
<dbReference type="GO" id="GO:0009423">
    <property type="term" value="P:chorismate biosynthetic process"/>
    <property type="evidence" value="ECO:0007669"/>
    <property type="project" value="UniProtKB-UniRule"/>
</dbReference>
<evidence type="ECO:0000313" key="9">
    <source>
        <dbReference type="Proteomes" id="UP000177141"/>
    </source>
</evidence>
<feature type="binding site" evidence="7">
    <location>
        <begin position="10"/>
        <end position="15"/>
    </location>
    <ligand>
        <name>ATP</name>
        <dbReference type="ChEBI" id="CHEBI:30616"/>
    </ligand>
</feature>
<feature type="binding site" evidence="7">
    <location>
        <position position="135"/>
    </location>
    <ligand>
        <name>substrate</name>
    </ligand>
</feature>
<dbReference type="HAMAP" id="MF_00109">
    <property type="entry name" value="Shikimate_kinase"/>
    <property type="match status" value="1"/>
</dbReference>
<reference evidence="8 9" key="1">
    <citation type="journal article" date="2016" name="Nat. Commun.">
        <title>Thousands of microbial genomes shed light on interconnected biogeochemical processes in an aquifer system.</title>
        <authorList>
            <person name="Anantharaman K."/>
            <person name="Brown C.T."/>
            <person name="Hug L.A."/>
            <person name="Sharon I."/>
            <person name="Castelle C.J."/>
            <person name="Probst A.J."/>
            <person name="Thomas B.C."/>
            <person name="Singh A."/>
            <person name="Wilkins M.J."/>
            <person name="Karaoz U."/>
            <person name="Brodie E.L."/>
            <person name="Williams K.H."/>
            <person name="Hubbard S.S."/>
            <person name="Banfield J.F."/>
        </authorList>
    </citation>
    <scope>NUCLEOTIDE SEQUENCE [LARGE SCALE GENOMIC DNA]</scope>
</reference>
<feature type="binding site" evidence="7">
    <location>
        <position position="57"/>
    </location>
    <ligand>
        <name>substrate</name>
    </ligand>
</feature>
<evidence type="ECO:0000256" key="4">
    <source>
        <dbReference type="ARBA" id="ARBA00022777"/>
    </source>
</evidence>
<dbReference type="SUPFAM" id="SSF52540">
    <property type="entry name" value="P-loop containing nucleoside triphosphate hydrolases"/>
    <property type="match status" value="1"/>
</dbReference>
<dbReference type="GO" id="GO:0008652">
    <property type="term" value="P:amino acid biosynthetic process"/>
    <property type="evidence" value="ECO:0007669"/>
    <property type="project" value="UniProtKB-KW"/>
</dbReference>
<dbReference type="Proteomes" id="UP000177141">
    <property type="component" value="Unassembled WGS sequence"/>
</dbReference>
<feature type="binding site" evidence="7">
    <location>
        <position position="119"/>
    </location>
    <ligand>
        <name>ATP</name>
        <dbReference type="ChEBI" id="CHEBI:30616"/>
    </ligand>
</feature>
<feature type="binding site" evidence="7">
    <location>
        <position position="32"/>
    </location>
    <ligand>
        <name>substrate</name>
    </ligand>
</feature>
<gene>
    <name evidence="7" type="primary">aroK</name>
    <name evidence="8" type="ORF">A3A93_01175</name>
</gene>
<dbReference type="PANTHER" id="PTHR21087">
    <property type="entry name" value="SHIKIMATE KINASE"/>
    <property type="match status" value="1"/>
</dbReference>
<proteinExistence type="inferred from homology"/>
<dbReference type="InterPro" id="IPR031322">
    <property type="entry name" value="Shikimate/glucono_kinase"/>
</dbReference>
<comment type="pathway">
    <text evidence="7">Metabolic intermediate biosynthesis; chorismate biosynthesis; chorismate from D-erythrose 4-phosphate and phosphoenolpyruvate: step 5/7.</text>
</comment>
<dbReference type="GO" id="GO:0009073">
    <property type="term" value="P:aromatic amino acid family biosynthetic process"/>
    <property type="evidence" value="ECO:0007669"/>
    <property type="project" value="UniProtKB-KW"/>
</dbReference>
<keyword evidence="7" id="KW-0963">Cytoplasm</keyword>
<comment type="caution">
    <text evidence="8">The sequence shown here is derived from an EMBL/GenBank/DDBJ whole genome shotgun (WGS) entry which is preliminary data.</text>
</comment>
<comment type="catalytic activity">
    <reaction evidence="7">
        <text>shikimate + ATP = 3-phosphoshikimate + ADP + H(+)</text>
        <dbReference type="Rhea" id="RHEA:13121"/>
        <dbReference type="ChEBI" id="CHEBI:15378"/>
        <dbReference type="ChEBI" id="CHEBI:30616"/>
        <dbReference type="ChEBI" id="CHEBI:36208"/>
        <dbReference type="ChEBI" id="CHEBI:145989"/>
        <dbReference type="ChEBI" id="CHEBI:456216"/>
        <dbReference type="EC" id="2.7.1.71"/>
    </reaction>
</comment>
<comment type="cofactor">
    <cofactor evidence="7">
        <name>Mg(2+)</name>
        <dbReference type="ChEBI" id="CHEBI:18420"/>
    </cofactor>
    <text evidence="7">Binds 1 Mg(2+) ion per subunit.</text>
</comment>
<feature type="binding site" evidence="7">
    <location>
        <position position="14"/>
    </location>
    <ligand>
        <name>Mg(2+)</name>
        <dbReference type="ChEBI" id="CHEBI:18420"/>
    </ligand>
</feature>
<dbReference type="UniPathway" id="UPA00053">
    <property type="reaction ID" value="UER00088"/>
</dbReference>
<keyword evidence="1 7" id="KW-0028">Amino-acid biosynthesis</keyword>
<dbReference type="Gene3D" id="3.40.50.300">
    <property type="entry name" value="P-loop containing nucleotide triphosphate hydrolases"/>
    <property type="match status" value="1"/>
</dbReference>
<dbReference type="InterPro" id="IPR027417">
    <property type="entry name" value="P-loop_NTPase"/>
</dbReference>
<keyword evidence="6 7" id="KW-0057">Aromatic amino acid biosynthesis</keyword>
<keyword evidence="4 7" id="KW-0418">Kinase</keyword>
<comment type="similarity">
    <text evidence="7">Belongs to the shikimate kinase family.</text>
</comment>
<dbReference type="GO" id="GO:0004765">
    <property type="term" value="F:shikimate kinase activity"/>
    <property type="evidence" value="ECO:0007669"/>
    <property type="project" value="UniProtKB-UniRule"/>
</dbReference>
<comment type="subcellular location">
    <subcellularLocation>
        <location evidence="7">Cytoplasm</location>
    </subcellularLocation>
</comment>
<evidence type="ECO:0000256" key="1">
    <source>
        <dbReference type="ARBA" id="ARBA00022605"/>
    </source>
</evidence>
<dbReference type="AlphaFoldDB" id="A0A1F7IR19"/>
<comment type="subunit">
    <text evidence="7">Monomer.</text>
</comment>
<dbReference type="PANTHER" id="PTHR21087:SF16">
    <property type="entry name" value="SHIKIMATE KINASE 1, CHLOROPLASTIC"/>
    <property type="match status" value="1"/>
</dbReference>
<dbReference type="EMBL" id="MGAL01000048">
    <property type="protein sequence ID" value="OGK45810.1"/>
    <property type="molecule type" value="Genomic_DNA"/>
</dbReference>
<evidence type="ECO:0000256" key="6">
    <source>
        <dbReference type="ARBA" id="ARBA00023141"/>
    </source>
</evidence>
<dbReference type="GO" id="GO:0000287">
    <property type="term" value="F:magnesium ion binding"/>
    <property type="evidence" value="ECO:0007669"/>
    <property type="project" value="UniProtKB-UniRule"/>
</dbReference>
<dbReference type="EC" id="2.7.1.71" evidence="7"/>
<accession>A0A1F7IR19</accession>
<sequence length="173" mass="19754">MKIILIGFMGSGKTAVGQQLGKRLNLDVIEMDAIVLERNKLKDMDELFKIGGELLLREWEIKLAKEWRDLENAIISTGGGVVMNKIILDYLCQPFGSVIFLDVPFEVIKKRVFSDQIARPLFKNVKQAFELFSHRLPLYKRYADITIKSHGKDPDVIATEILTKLSQINENFS</sequence>
<evidence type="ECO:0000256" key="2">
    <source>
        <dbReference type="ARBA" id="ARBA00022679"/>
    </source>
</evidence>
<dbReference type="STRING" id="1802061.A3A93_01175"/>
<dbReference type="GO" id="GO:0005524">
    <property type="term" value="F:ATP binding"/>
    <property type="evidence" value="ECO:0007669"/>
    <property type="project" value="UniProtKB-UniRule"/>
</dbReference>
<keyword evidence="7" id="KW-0460">Magnesium</keyword>
<evidence type="ECO:0000256" key="7">
    <source>
        <dbReference type="HAMAP-Rule" id="MF_00109"/>
    </source>
</evidence>
<dbReference type="CDD" id="cd00464">
    <property type="entry name" value="SK"/>
    <property type="match status" value="1"/>
</dbReference>
<keyword evidence="2 7" id="KW-0808">Transferase</keyword>
<dbReference type="Pfam" id="PF01202">
    <property type="entry name" value="SKI"/>
    <property type="match status" value="1"/>
</dbReference>
<keyword evidence="5 7" id="KW-0067">ATP-binding</keyword>
<evidence type="ECO:0000256" key="5">
    <source>
        <dbReference type="ARBA" id="ARBA00022840"/>
    </source>
</evidence>
<dbReference type="InterPro" id="IPR000623">
    <property type="entry name" value="Shikimate_kinase/TSH1"/>
</dbReference>
<keyword evidence="7" id="KW-0479">Metal-binding</keyword>